<dbReference type="EMBL" id="FOUT01000008">
    <property type="protein sequence ID" value="SFN21068.1"/>
    <property type="molecule type" value="Genomic_DNA"/>
</dbReference>
<dbReference type="InterPro" id="IPR011055">
    <property type="entry name" value="Dup_hybrid_motif"/>
</dbReference>
<gene>
    <name evidence="2" type="ORF">SAMN05444143_10835</name>
</gene>
<dbReference type="AlphaFoldDB" id="A0A1I4X4W4"/>
<dbReference type="PANTHER" id="PTHR21666:SF285">
    <property type="entry name" value="M23 FAMILY METALLOPEPTIDASE"/>
    <property type="match status" value="1"/>
</dbReference>
<dbReference type="STRING" id="29536.FLB_06040"/>
<dbReference type="Gene3D" id="2.60.40.10">
    <property type="entry name" value="Immunoglobulins"/>
    <property type="match status" value="1"/>
</dbReference>
<evidence type="ECO:0000259" key="1">
    <source>
        <dbReference type="Pfam" id="PF01551"/>
    </source>
</evidence>
<keyword evidence="3" id="KW-1185">Reference proteome</keyword>
<dbReference type="GO" id="GO:0004222">
    <property type="term" value="F:metalloendopeptidase activity"/>
    <property type="evidence" value="ECO:0007669"/>
    <property type="project" value="TreeGrafter"/>
</dbReference>
<dbReference type="InterPro" id="IPR050570">
    <property type="entry name" value="Cell_wall_metabolism_enzyme"/>
</dbReference>
<accession>A0A1I4X4W4</accession>
<dbReference type="CDD" id="cd12797">
    <property type="entry name" value="M23_peptidase"/>
    <property type="match status" value="1"/>
</dbReference>
<dbReference type="PANTHER" id="PTHR21666">
    <property type="entry name" value="PEPTIDASE-RELATED"/>
    <property type="match status" value="1"/>
</dbReference>
<dbReference type="SUPFAM" id="SSF51261">
    <property type="entry name" value="Duplicated hybrid motif"/>
    <property type="match status" value="1"/>
</dbReference>
<dbReference type="Gene3D" id="2.70.70.10">
    <property type="entry name" value="Glucose Permease (Domain IIA)"/>
    <property type="match status" value="1"/>
</dbReference>
<dbReference type="InterPro" id="IPR016047">
    <property type="entry name" value="M23ase_b-sheet_dom"/>
</dbReference>
<feature type="domain" description="M23ase beta-sheet core" evidence="1">
    <location>
        <begin position="61"/>
        <end position="117"/>
    </location>
</feature>
<dbReference type="eggNOG" id="COG0739">
    <property type="taxonomic scope" value="Bacteria"/>
</dbReference>
<protein>
    <submittedName>
        <fullName evidence="2">Peptidase family M23</fullName>
    </submittedName>
</protein>
<organism evidence="2 3">
    <name type="scientific">Flavobacterium succinicans</name>
    <dbReference type="NCBI Taxonomy" id="29536"/>
    <lineage>
        <taxon>Bacteria</taxon>
        <taxon>Pseudomonadati</taxon>
        <taxon>Bacteroidota</taxon>
        <taxon>Flavobacteriia</taxon>
        <taxon>Flavobacteriales</taxon>
        <taxon>Flavobacteriaceae</taxon>
        <taxon>Flavobacterium</taxon>
    </lineage>
</organism>
<dbReference type="Proteomes" id="UP000182961">
    <property type="component" value="Unassembled WGS sequence"/>
</dbReference>
<name>A0A1I4X4W4_9FLAO</name>
<feature type="domain" description="M23ase beta-sheet core" evidence="1">
    <location>
        <begin position="147"/>
        <end position="177"/>
    </location>
</feature>
<reference evidence="3" key="1">
    <citation type="submission" date="2016-10" db="EMBL/GenBank/DDBJ databases">
        <authorList>
            <person name="Varghese N."/>
            <person name="Submissions S."/>
        </authorList>
    </citation>
    <scope>NUCLEOTIDE SEQUENCE [LARGE SCALE GENOMIC DNA]</scope>
    <source>
        <strain evidence="3">DSM 4002</strain>
    </source>
</reference>
<dbReference type="Pfam" id="PF01551">
    <property type="entry name" value="Peptidase_M23"/>
    <property type="match status" value="2"/>
</dbReference>
<evidence type="ECO:0000313" key="3">
    <source>
        <dbReference type="Proteomes" id="UP000182961"/>
    </source>
</evidence>
<proteinExistence type="predicted"/>
<dbReference type="InterPro" id="IPR013783">
    <property type="entry name" value="Ig-like_fold"/>
</dbReference>
<sequence length="576" mass="65561">MLFNSFGYLSKKIKMKVFYFLLFFGHVLMAQSQYPKDYFRAPLDIPMQLSGNFGELRPNHFHAGLDYKTQQREGLAVYAAADGYISRIKISTFGNGKTIYITHPNGYTTVYAHLQKAVGPIQELIKSRQYEEKSFEVEIFLKPNELVVTKGQQIALSGNTGASEGPHLHFEIRDSKTEFIINPLFFGFDAFLKDTKRPLVSAVYVFPLDNQTSVNQSLRPIPINVTLQKDGSYLADRVLANGKIGFGIIATDTDDVSFNKNGVFDVQSFYNGTPTYAFQFDTYSFDEMRYINVLIDYSRYKKSQQRIQRLFRTQPFDLSIIKTDQNNGAIAVVPNLSGTYHIEIADFFKNKTVITVPIAYDTKPVLVPKEAIRSNYFIKAKKEAIFEKENWTVTFPAQTFYNDFDINFSVANKVLTLHDDTVPVHSNFSIQAVDSIHTNEELEKIFIGRIEGGRVVYNSTYRKENVLTTKVKTLGKYGLFLDNVPPVITMIKPLAGKTVSENDVIQVKINDTLSGIKSYNAFVNDQWILMEYDNKTKLLTHAVNEGKLVDGSNHLKVIVVDQMGNSSIFETRFYKR</sequence>
<evidence type="ECO:0000313" key="2">
    <source>
        <dbReference type="EMBL" id="SFN21068.1"/>
    </source>
</evidence>